<gene>
    <name evidence="5" type="ORF">XELAEV_18005079mg</name>
</gene>
<evidence type="ECO:0000259" key="4">
    <source>
        <dbReference type="PROSITE" id="PS50002"/>
    </source>
</evidence>
<feature type="region of interest" description="Disordered" evidence="3">
    <location>
        <begin position="1402"/>
        <end position="1422"/>
    </location>
</feature>
<dbReference type="EMBL" id="CM004466">
    <property type="protein sequence ID" value="OCT99292.1"/>
    <property type="molecule type" value="Genomic_DNA"/>
</dbReference>
<evidence type="ECO:0000256" key="3">
    <source>
        <dbReference type="SAM" id="MobiDB-lite"/>
    </source>
</evidence>
<name>A0A974DWZ8_XENLA</name>
<reference evidence="6" key="1">
    <citation type="journal article" date="2016" name="Nature">
        <title>Genome evolution in the allotetraploid frog Xenopus laevis.</title>
        <authorList>
            <person name="Session A.M."/>
            <person name="Uno Y."/>
            <person name="Kwon T."/>
            <person name="Chapman J.A."/>
            <person name="Toyoda A."/>
            <person name="Takahashi S."/>
            <person name="Fukui A."/>
            <person name="Hikosaka A."/>
            <person name="Suzuki A."/>
            <person name="Kondo M."/>
            <person name="van Heeringen S.J."/>
            <person name="Quigley I."/>
            <person name="Heinz S."/>
            <person name="Ogino H."/>
            <person name="Ochi H."/>
            <person name="Hellsten U."/>
            <person name="Lyons J.B."/>
            <person name="Simakov O."/>
            <person name="Putnam N."/>
            <person name="Stites J."/>
            <person name="Kuroki Y."/>
            <person name="Tanaka T."/>
            <person name="Michiue T."/>
            <person name="Watanabe M."/>
            <person name="Bogdanovic O."/>
            <person name="Lister R."/>
            <person name="Georgiou G."/>
            <person name="Paranjpe S.S."/>
            <person name="van Kruijsbergen I."/>
            <person name="Shu S."/>
            <person name="Carlson J."/>
            <person name="Kinoshita T."/>
            <person name="Ohta Y."/>
            <person name="Mawaribuchi S."/>
            <person name="Jenkins J."/>
            <person name="Grimwood J."/>
            <person name="Schmutz J."/>
            <person name="Mitros T."/>
            <person name="Mozaffari S.V."/>
            <person name="Suzuki Y."/>
            <person name="Haramoto Y."/>
            <person name="Yamamoto T.S."/>
            <person name="Takagi C."/>
            <person name="Heald R."/>
            <person name="Miller K."/>
            <person name="Haudenschild C."/>
            <person name="Kitzman J."/>
            <person name="Nakayama T."/>
            <person name="Izutsu Y."/>
            <person name="Robert J."/>
            <person name="Fortriede J."/>
            <person name="Burns K."/>
            <person name="Lotay V."/>
            <person name="Karimi K."/>
            <person name="Yasuoka Y."/>
            <person name="Dichmann D.S."/>
            <person name="Flajnik M.F."/>
            <person name="Houston D.W."/>
            <person name="Shendure J."/>
            <person name="DuPasquier L."/>
            <person name="Vize P.D."/>
            <person name="Zorn A.M."/>
            <person name="Ito M."/>
            <person name="Marcotte E.M."/>
            <person name="Wallingford J.B."/>
            <person name="Ito Y."/>
            <person name="Asashima M."/>
            <person name="Ueno N."/>
            <person name="Matsuda Y."/>
            <person name="Veenstra G.J."/>
            <person name="Fujiyama A."/>
            <person name="Harland R.M."/>
            <person name="Taira M."/>
            <person name="Rokhsar D.S."/>
        </authorList>
    </citation>
    <scope>NUCLEOTIDE SEQUENCE [LARGE SCALE GENOMIC DNA]</scope>
    <source>
        <strain evidence="6">J</strain>
    </source>
</reference>
<dbReference type="PANTHER" id="PTHR22647">
    <property type="entry name" value="SH3 DOMAIN AND TETRATRICOPEPTIDE REPEATS CONTAINING PROTEIN"/>
    <property type="match status" value="1"/>
</dbReference>
<dbReference type="InterPro" id="IPR019734">
    <property type="entry name" value="TPR_rpt"/>
</dbReference>
<dbReference type="InterPro" id="IPR036028">
    <property type="entry name" value="SH3-like_dom_sf"/>
</dbReference>
<dbReference type="InterPro" id="IPR001452">
    <property type="entry name" value="SH3_domain"/>
</dbReference>
<dbReference type="SUPFAM" id="SSF50044">
    <property type="entry name" value="SH3-domain"/>
    <property type="match status" value="1"/>
</dbReference>
<accession>A0A974DWZ8</accession>
<dbReference type="InterPro" id="IPR011990">
    <property type="entry name" value="TPR-like_helical_dom_sf"/>
</dbReference>
<protein>
    <recommendedName>
        <fullName evidence="4">SH3 domain-containing protein</fullName>
    </recommendedName>
</protein>
<dbReference type="SMART" id="SM00028">
    <property type="entry name" value="TPR"/>
    <property type="match status" value="7"/>
</dbReference>
<dbReference type="Pfam" id="PF13181">
    <property type="entry name" value="TPR_8"/>
    <property type="match status" value="1"/>
</dbReference>
<dbReference type="PROSITE" id="PS50002">
    <property type="entry name" value="SH3"/>
    <property type="match status" value="1"/>
</dbReference>
<proteinExistence type="predicted"/>
<organism evidence="5 6">
    <name type="scientific">Xenopus laevis</name>
    <name type="common">African clawed frog</name>
    <dbReference type="NCBI Taxonomy" id="8355"/>
    <lineage>
        <taxon>Eukaryota</taxon>
        <taxon>Metazoa</taxon>
        <taxon>Chordata</taxon>
        <taxon>Craniata</taxon>
        <taxon>Vertebrata</taxon>
        <taxon>Euteleostomi</taxon>
        <taxon>Amphibia</taxon>
        <taxon>Batrachia</taxon>
        <taxon>Anura</taxon>
        <taxon>Pipoidea</taxon>
        <taxon>Pipidae</taxon>
        <taxon>Xenopodinae</taxon>
        <taxon>Xenopus</taxon>
        <taxon>Xenopus</taxon>
    </lineage>
</organism>
<dbReference type="SUPFAM" id="SSF48452">
    <property type="entry name" value="TPR-like"/>
    <property type="match status" value="4"/>
</dbReference>
<evidence type="ECO:0000256" key="1">
    <source>
        <dbReference type="ARBA" id="ARBA00022443"/>
    </source>
</evidence>
<dbReference type="OMA" id="FTNEQQG"/>
<evidence type="ECO:0000313" key="6">
    <source>
        <dbReference type="Proteomes" id="UP000694892"/>
    </source>
</evidence>
<evidence type="ECO:0000256" key="2">
    <source>
        <dbReference type="PROSITE-ProRule" id="PRU00192"/>
    </source>
</evidence>
<dbReference type="PANTHER" id="PTHR22647:SF3">
    <property type="entry name" value="SH3 DOMAIN AND TETRATRICOPEPTIDE REPEAT-CONTAINING PROTEIN 1"/>
    <property type="match status" value="1"/>
</dbReference>
<dbReference type="InterPro" id="IPR042772">
    <property type="entry name" value="SH3TC1/SH3TC2"/>
</dbReference>
<feature type="compositionally biased region" description="Polar residues" evidence="3">
    <location>
        <begin position="1406"/>
        <end position="1422"/>
    </location>
</feature>
<keyword evidence="1 2" id="KW-0728">SH3 domain</keyword>
<sequence>MEPTEANGYHSRLYKLHSIEENECESETEALKPPETAHWTERTTQTVPLDQIIPENMKESPSVQPIKNSKSIVSSAKKVISALGPSGQSLIADFVHINDCLKSSSEKCSEQTETVISDLCIHLVMVRNGVPDPHLQVELRNRLRLLENDNKEVVSVFSELSARLLSIESDKGVITVTFKTFEEIWKFSTYYTLGFLTHCLENMFLDQSFWLSSPEEEDAGLQVCVKEETVNLIYRNLLMEEGMMFVLCADNLIRQAAVVDNALHVIHPDAPNDGLTVGWSHNENSTEESKTDEPLCPFHQWFLKTNSLSKLSDSVCLEQKNKIAVGWTEATVSYESAAPDEIAYCSGDIIEIIGTFVECLKWFVGRNMTTDRVGFVKTSDVKPYASEERKEHLAFPVSEENRMFGTRESDFTLENAKALLHKISHSDVCNVYRVDELEAIREPQSQEITSPDINDEEDNWKEKMEAFLQNNKECCPSSEEANEPERGTADSSIEKNVLTCEDSDFPSFCISEELERNEGFQTLLLFLNSEKYLPGFRCIYDISYGFLHALFHGYKEEEELVRYLSMVRDSAKKASMPLALTRICFLLGRLCTKRLKFSQARVYFEEATGVLNGDFRDIYLTSAIYMNLTAIYLKQKNNEKCSQVIDKATSLLIGLQSHISSTEMESLILKYALKTSILNQDLFSETRSCLLLGQMYTSRRQFDEALPFIEHLQVLSNKMDSCDWFLPGYYFQLADIYSHKCLPHIALSSIKVASRGPCSFTDSLRKVDFIIGNAAKLCGIKGGRLSFPTQISYYLRQALDSAVTDQEQILSTSIYRSLWQLCTQHKEYKKAKLYILKALDPGICTDMKSRVDITISLAWLYMLDGKHTVALDILDTVKKLCHCSPVQLGIIYNLSAIAFKQRNRTKEAAEHYFQALQLSKETAILQNQAAALANFGTLFLHLRANNLAENFLVKSVAIYSRLPNLDNGDDFIHILLILGHYYIKGDHKEKGRLYYEWAFLVAMEINHLESQLQAVQSLCHFYSTVEINEAQCIIYNEYQLSLARKMSDKDLEGQVLETISHLYLSLGTERACRSALEYTKRSLGIFIDLQKKEKEAYAWLLSGKIYYILGQNELVDLYIQVAQNVALCTAEAELGMQLFEAAGDIFFNGTYDRDKAVSFYRDCALPLAVKTVNIKAELRLCNKLAELLMNINSYEDVLEPAKRALELSVSLGNQLNERVSYHRLAGIYRHLGQSELAEHFYLKALSLCPSPMELEEEAVYYMKVYYILGDIIFYDLKDPFDAAGYYNLALAAAMDLGNKKSQLKIYVRLATIYHNFLVDREKSLFFYQKAQTFASELNVRRMTFSSGQNHQAPAREISTDTGGVKVYLAFLGHWITKERPVGPLCIGGVVYRGPGACSWGARVSSPGGSRTPQSDTVYSLPQ</sequence>
<dbReference type="Proteomes" id="UP000694892">
    <property type="component" value="Chromosome 1L"/>
</dbReference>
<dbReference type="Gene3D" id="1.25.40.10">
    <property type="entry name" value="Tetratricopeptide repeat domain"/>
    <property type="match status" value="3"/>
</dbReference>
<feature type="domain" description="SH3" evidence="4">
    <location>
        <begin position="323"/>
        <end position="386"/>
    </location>
</feature>
<evidence type="ECO:0000313" key="5">
    <source>
        <dbReference type="EMBL" id="OCT99292.1"/>
    </source>
</evidence>